<keyword evidence="2" id="KW-1133">Transmembrane helix</keyword>
<feature type="compositionally biased region" description="Basic and acidic residues" evidence="1">
    <location>
        <begin position="15"/>
        <end position="31"/>
    </location>
</feature>
<name>R7RX34_STEHR</name>
<feature type="transmembrane region" description="Helical" evidence="2">
    <location>
        <begin position="93"/>
        <end position="118"/>
    </location>
</feature>
<organism evidence="3 4">
    <name type="scientific">Stereum hirsutum (strain FP-91666)</name>
    <name type="common">White-rot fungus</name>
    <dbReference type="NCBI Taxonomy" id="721885"/>
    <lineage>
        <taxon>Eukaryota</taxon>
        <taxon>Fungi</taxon>
        <taxon>Dikarya</taxon>
        <taxon>Basidiomycota</taxon>
        <taxon>Agaricomycotina</taxon>
        <taxon>Agaricomycetes</taxon>
        <taxon>Russulales</taxon>
        <taxon>Stereaceae</taxon>
        <taxon>Stereum</taxon>
    </lineage>
</organism>
<dbReference type="Proteomes" id="UP000053927">
    <property type="component" value="Unassembled WGS sequence"/>
</dbReference>
<gene>
    <name evidence="3" type="ORF">STEHIDRAFT_173150</name>
</gene>
<feature type="transmembrane region" description="Helical" evidence="2">
    <location>
        <begin position="49"/>
        <end position="73"/>
    </location>
</feature>
<dbReference type="EMBL" id="JH687405">
    <property type="protein sequence ID" value="EIM79415.1"/>
    <property type="molecule type" value="Genomic_DNA"/>
</dbReference>
<keyword evidence="4" id="KW-1185">Reference proteome</keyword>
<keyword evidence="2" id="KW-0812">Transmembrane</keyword>
<dbReference type="PANTHER" id="PTHR35041:SF6">
    <property type="entry name" value="FORMYLMETHIONINE DEFORMYLASE-LIKE PROTEIN-RELATED"/>
    <property type="match status" value="1"/>
</dbReference>
<dbReference type="RefSeq" id="XP_007311544.1">
    <property type="nucleotide sequence ID" value="XM_007311482.1"/>
</dbReference>
<sequence length="632" mass="68888">MHASRGHYNVAPKSDPYEAKSPKRSPSRRDSTTTLIDSKPRSGGWAQPYVSIVAPFVLATALVVIHHIFLTHLRGQVVSESSQFWFRNTSNALSMAVQLPLVFSALSALVHAIWFYLGRRPFTVEEIDRLFSFPAILSVATASFSSMIFIMPAVLFIALMSHALPLIGIFAPNALSIVPAGIISKNISVPSIAFDQVSAQVSVRPSWTGSTLDPPPLVYQSSSVDSIVAVQHAIISSNELAWSIPSECGVQCQYHISYEAPTLQCSDISPSSILTHYDMGSVSPQSSQGTLWGDQIYPIFNATSNLGLWYTPTSFSSTLPNFYAFDQWTANVRQDTYSMLFTYYTSVAGGLPGSNDTYGGSYCVFHRGVYESTFIFHNNTQEINATVASIGQPLNDYDWGTNYDEFDDAMMVLTRNSSSPSDDVSAATLALTSRAVAESFAHNLVGVVTAHGGDLPMSYHTNALSTPLFAIGSANTSVSWTSCYANMSQAIMDLFTNTTLSFNSPANRHLLNLTSTATVLADIVPNYSVWRYSPERLWLVYGIGLVVVALCDLVGLACLTGMSEPGDMSFSRIMLATQSLDLMEYDGDGEKSVLRSDVVVQRMRLHYTTVNAKDSGDIATAGQPRREFIAVD</sequence>
<dbReference type="KEGG" id="shs:STEHIDRAFT_173150"/>
<dbReference type="eggNOG" id="ENOG502R1GJ">
    <property type="taxonomic scope" value="Eukaryota"/>
</dbReference>
<feature type="transmembrane region" description="Helical" evidence="2">
    <location>
        <begin position="163"/>
        <end position="183"/>
    </location>
</feature>
<proteinExistence type="predicted"/>
<evidence type="ECO:0000256" key="2">
    <source>
        <dbReference type="SAM" id="Phobius"/>
    </source>
</evidence>
<dbReference type="PANTHER" id="PTHR35041">
    <property type="entry name" value="MEDIATOR OF RNA POLYMERASE II TRANSCRIPTION SUBUNIT 1"/>
    <property type="match status" value="1"/>
</dbReference>
<dbReference type="OMA" id="VWVYHIQ"/>
<dbReference type="OrthoDB" id="3158487at2759"/>
<feature type="transmembrane region" description="Helical" evidence="2">
    <location>
        <begin position="130"/>
        <end position="157"/>
    </location>
</feature>
<accession>R7RX34</accession>
<dbReference type="GeneID" id="18804222"/>
<feature type="region of interest" description="Disordered" evidence="1">
    <location>
        <begin position="1"/>
        <end position="42"/>
    </location>
</feature>
<protein>
    <submittedName>
        <fullName evidence="3">Uncharacterized protein</fullName>
    </submittedName>
</protein>
<evidence type="ECO:0000313" key="4">
    <source>
        <dbReference type="Proteomes" id="UP000053927"/>
    </source>
</evidence>
<evidence type="ECO:0000256" key="1">
    <source>
        <dbReference type="SAM" id="MobiDB-lite"/>
    </source>
</evidence>
<reference evidence="4" key="1">
    <citation type="journal article" date="2012" name="Science">
        <title>The Paleozoic origin of enzymatic lignin decomposition reconstructed from 31 fungal genomes.</title>
        <authorList>
            <person name="Floudas D."/>
            <person name="Binder M."/>
            <person name="Riley R."/>
            <person name="Barry K."/>
            <person name="Blanchette R.A."/>
            <person name="Henrissat B."/>
            <person name="Martinez A.T."/>
            <person name="Otillar R."/>
            <person name="Spatafora J.W."/>
            <person name="Yadav J.S."/>
            <person name="Aerts A."/>
            <person name="Benoit I."/>
            <person name="Boyd A."/>
            <person name="Carlson A."/>
            <person name="Copeland A."/>
            <person name="Coutinho P.M."/>
            <person name="de Vries R.P."/>
            <person name="Ferreira P."/>
            <person name="Findley K."/>
            <person name="Foster B."/>
            <person name="Gaskell J."/>
            <person name="Glotzer D."/>
            <person name="Gorecki P."/>
            <person name="Heitman J."/>
            <person name="Hesse C."/>
            <person name="Hori C."/>
            <person name="Igarashi K."/>
            <person name="Jurgens J.A."/>
            <person name="Kallen N."/>
            <person name="Kersten P."/>
            <person name="Kohler A."/>
            <person name="Kuees U."/>
            <person name="Kumar T.K.A."/>
            <person name="Kuo A."/>
            <person name="LaButti K."/>
            <person name="Larrondo L.F."/>
            <person name="Lindquist E."/>
            <person name="Ling A."/>
            <person name="Lombard V."/>
            <person name="Lucas S."/>
            <person name="Lundell T."/>
            <person name="Martin R."/>
            <person name="McLaughlin D.J."/>
            <person name="Morgenstern I."/>
            <person name="Morin E."/>
            <person name="Murat C."/>
            <person name="Nagy L.G."/>
            <person name="Nolan M."/>
            <person name="Ohm R.A."/>
            <person name="Patyshakuliyeva A."/>
            <person name="Rokas A."/>
            <person name="Ruiz-Duenas F.J."/>
            <person name="Sabat G."/>
            <person name="Salamov A."/>
            <person name="Samejima M."/>
            <person name="Schmutz J."/>
            <person name="Slot J.C."/>
            <person name="St John F."/>
            <person name="Stenlid J."/>
            <person name="Sun H."/>
            <person name="Sun S."/>
            <person name="Syed K."/>
            <person name="Tsang A."/>
            <person name="Wiebenga A."/>
            <person name="Young D."/>
            <person name="Pisabarro A."/>
            <person name="Eastwood D.C."/>
            <person name="Martin F."/>
            <person name="Cullen D."/>
            <person name="Grigoriev I.V."/>
            <person name="Hibbett D.S."/>
        </authorList>
    </citation>
    <scope>NUCLEOTIDE SEQUENCE [LARGE SCALE GENOMIC DNA]</scope>
    <source>
        <strain evidence="4">FP-91666</strain>
    </source>
</reference>
<evidence type="ECO:0000313" key="3">
    <source>
        <dbReference type="EMBL" id="EIM79415.1"/>
    </source>
</evidence>
<keyword evidence="2" id="KW-0472">Membrane</keyword>
<feature type="transmembrane region" description="Helical" evidence="2">
    <location>
        <begin position="538"/>
        <end position="562"/>
    </location>
</feature>
<dbReference type="AlphaFoldDB" id="R7RX34"/>